<evidence type="ECO:0000313" key="6">
    <source>
        <dbReference type="Proteomes" id="UP001497416"/>
    </source>
</evidence>
<dbReference type="InterPro" id="IPR001789">
    <property type="entry name" value="Sig_transdc_resp-reg_receiver"/>
</dbReference>
<protein>
    <submittedName>
        <fullName evidence="5">Two-component system response regulator</fullName>
    </submittedName>
</protein>
<dbReference type="PANTHER" id="PTHR48111:SF17">
    <property type="entry name" value="TRANSCRIPTIONAL REGULATORY PROTEIN YPDB"/>
    <property type="match status" value="1"/>
</dbReference>
<keyword evidence="1" id="KW-0238">DNA-binding</keyword>
<dbReference type="SUPFAM" id="SSF52172">
    <property type="entry name" value="CheY-like"/>
    <property type="match status" value="1"/>
</dbReference>
<dbReference type="Proteomes" id="UP001497416">
    <property type="component" value="Unassembled WGS sequence"/>
</dbReference>
<dbReference type="SMART" id="SM00850">
    <property type="entry name" value="LytTR"/>
    <property type="match status" value="1"/>
</dbReference>
<dbReference type="Gene3D" id="2.40.50.1020">
    <property type="entry name" value="LytTr DNA-binding domain"/>
    <property type="match status" value="1"/>
</dbReference>
<dbReference type="InterPro" id="IPR011006">
    <property type="entry name" value="CheY-like_superfamily"/>
</dbReference>
<comment type="caution">
    <text evidence="5">The sequence shown here is derived from an EMBL/GenBank/DDBJ whole genome shotgun (WGS) entry which is preliminary data.</text>
</comment>
<evidence type="ECO:0000259" key="3">
    <source>
        <dbReference type="PROSITE" id="PS50110"/>
    </source>
</evidence>
<dbReference type="PANTHER" id="PTHR48111">
    <property type="entry name" value="REGULATOR OF RPOS"/>
    <property type="match status" value="1"/>
</dbReference>
<dbReference type="RefSeq" id="WP_348713266.1">
    <property type="nucleotide sequence ID" value="NZ_CAXIXY010000006.1"/>
</dbReference>
<reference evidence="5 6" key="1">
    <citation type="submission" date="2024-05" db="EMBL/GenBank/DDBJ databases">
        <authorList>
            <person name="Duchaud E."/>
        </authorList>
    </citation>
    <scope>NUCLEOTIDE SEQUENCE [LARGE SCALE GENOMIC DNA]</scope>
    <source>
        <strain evidence="5">Ena-SAMPLE-TAB-13-05-2024-13:56:06:370-140302</strain>
    </source>
</reference>
<dbReference type="Pfam" id="PF00072">
    <property type="entry name" value="Response_reg"/>
    <property type="match status" value="1"/>
</dbReference>
<evidence type="ECO:0000259" key="4">
    <source>
        <dbReference type="PROSITE" id="PS50930"/>
    </source>
</evidence>
<dbReference type="Gene3D" id="3.40.50.2300">
    <property type="match status" value="1"/>
</dbReference>
<keyword evidence="6" id="KW-1185">Reference proteome</keyword>
<feature type="domain" description="HTH LytTR-type" evidence="4">
    <location>
        <begin position="143"/>
        <end position="232"/>
    </location>
</feature>
<accession>A0ABM9P4V4</accession>
<dbReference type="SMART" id="SM00448">
    <property type="entry name" value="REC"/>
    <property type="match status" value="1"/>
</dbReference>
<evidence type="ECO:0000256" key="2">
    <source>
        <dbReference type="PROSITE-ProRule" id="PRU00169"/>
    </source>
</evidence>
<dbReference type="EMBL" id="CAXIXY010000006">
    <property type="protein sequence ID" value="CAL2092029.1"/>
    <property type="molecule type" value="Genomic_DNA"/>
</dbReference>
<name>A0ABM9P4V4_9FLAO</name>
<dbReference type="Pfam" id="PF04397">
    <property type="entry name" value="LytTR"/>
    <property type="match status" value="1"/>
</dbReference>
<dbReference type="InterPro" id="IPR039420">
    <property type="entry name" value="WalR-like"/>
</dbReference>
<evidence type="ECO:0000256" key="1">
    <source>
        <dbReference type="ARBA" id="ARBA00023125"/>
    </source>
</evidence>
<dbReference type="PROSITE" id="PS50110">
    <property type="entry name" value="RESPONSE_REGULATORY"/>
    <property type="match status" value="1"/>
</dbReference>
<feature type="modified residue" description="4-aspartylphosphate" evidence="2">
    <location>
        <position position="53"/>
    </location>
</feature>
<gene>
    <name evidence="5" type="ORF">T190607A01A_40334</name>
</gene>
<dbReference type="PROSITE" id="PS50930">
    <property type="entry name" value="HTH_LYTTR"/>
    <property type="match status" value="1"/>
</dbReference>
<sequence length="235" mass="26974">MNYVIIDDEPIAHRILEKYCNELPLLHKVGNAYNALEASEIIIEQKVDLIFLDIQMPKITGFEFLKSLAQSPKVIVTTAYKEFALEGYEFNVVDYLLKPFSLSRFLKAVNKVNENNKRNSAVSETVSEVKNGSVFLKGDKIHHQIQIKDILFVEAYGNYVKVYSKEKMIVIHEKISTLETILSKYNVLRVHKSFLVTIEHIATIQGNLIHIQDYKIPIGQTYKNSINELINNTKS</sequence>
<keyword evidence="2" id="KW-0597">Phosphoprotein</keyword>
<proteinExistence type="predicted"/>
<dbReference type="InterPro" id="IPR007492">
    <property type="entry name" value="LytTR_DNA-bd_dom"/>
</dbReference>
<organism evidence="5 6">
    <name type="scientific">Tenacibaculum platacis</name>
    <dbReference type="NCBI Taxonomy" id="3137852"/>
    <lineage>
        <taxon>Bacteria</taxon>
        <taxon>Pseudomonadati</taxon>
        <taxon>Bacteroidota</taxon>
        <taxon>Flavobacteriia</taxon>
        <taxon>Flavobacteriales</taxon>
        <taxon>Flavobacteriaceae</taxon>
        <taxon>Tenacibaculum</taxon>
    </lineage>
</organism>
<evidence type="ECO:0000313" key="5">
    <source>
        <dbReference type="EMBL" id="CAL2092029.1"/>
    </source>
</evidence>
<feature type="domain" description="Response regulatory" evidence="3">
    <location>
        <begin position="2"/>
        <end position="113"/>
    </location>
</feature>